<feature type="non-terminal residue" evidence="7">
    <location>
        <position position="321"/>
    </location>
</feature>
<sequence>LGSDTEATLLDDFIEKTGGCAVIDGGFSWQLEKHGAVINDPLWSALWLIRTDLIKRVHLEYLEAGADILVTSSYQATLPGFLSKVLSTKEGELLLTKSVNLAVVARDEFWDSLTGIPGHRYNRALVAASIGSYAAYLADGYQYFGCYGPDVNLDKLKDFHRRRLQVLIEAGLDLLAFETISNKLEAQACIDVLEEENINLPSWICFGCVDGENAPSGESFKECLDIINKSKKVSAVGINCAPLQFMDSLICIFQELTEKTIIVYANIWDGRSKRWLPSLCFGDSKFQFCATKWRDAGAKLIGECYRTTISTIRAISKVLKE</sequence>
<dbReference type="Pfam" id="PF02574">
    <property type="entry name" value="S-methyl_trans"/>
    <property type="match status" value="1"/>
</dbReference>
<evidence type="ECO:0000256" key="3">
    <source>
        <dbReference type="ARBA" id="ARBA00022723"/>
    </source>
</evidence>
<evidence type="ECO:0000256" key="5">
    <source>
        <dbReference type="PROSITE-ProRule" id="PRU00333"/>
    </source>
</evidence>
<evidence type="ECO:0000313" key="8">
    <source>
        <dbReference type="Proteomes" id="UP000187406"/>
    </source>
</evidence>
<dbReference type="PANTHER" id="PTHR46015">
    <property type="entry name" value="ZGC:172121"/>
    <property type="match status" value="1"/>
</dbReference>
<organism evidence="7 8">
    <name type="scientific">Cephalotus follicularis</name>
    <name type="common">Albany pitcher plant</name>
    <dbReference type="NCBI Taxonomy" id="3775"/>
    <lineage>
        <taxon>Eukaryota</taxon>
        <taxon>Viridiplantae</taxon>
        <taxon>Streptophyta</taxon>
        <taxon>Embryophyta</taxon>
        <taxon>Tracheophyta</taxon>
        <taxon>Spermatophyta</taxon>
        <taxon>Magnoliopsida</taxon>
        <taxon>eudicotyledons</taxon>
        <taxon>Gunneridae</taxon>
        <taxon>Pentapetalae</taxon>
        <taxon>rosids</taxon>
        <taxon>fabids</taxon>
        <taxon>Oxalidales</taxon>
        <taxon>Cephalotaceae</taxon>
        <taxon>Cephalotus</taxon>
    </lineage>
</organism>
<evidence type="ECO:0000256" key="4">
    <source>
        <dbReference type="ARBA" id="ARBA00022833"/>
    </source>
</evidence>
<protein>
    <submittedName>
        <fullName evidence="7">S-methyl_trans domain-containing protein</fullName>
    </submittedName>
</protein>
<evidence type="ECO:0000313" key="7">
    <source>
        <dbReference type="EMBL" id="GAV86496.1"/>
    </source>
</evidence>
<dbReference type="PANTHER" id="PTHR46015:SF7">
    <property type="entry name" value="HOMOCYSTEINE S-METHYLTRANSFERASE 1"/>
    <property type="match status" value="1"/>
</dbReference>
<dbReference type="SUPFAM" id="SSF82282">
    <property type="entry name" value="Homocysteine S-methyltransferase"/>
    <property type="match status" value="1"/>
</dbReference>
<dbReference type="GO" id="GO:0033528">
    <property type="term" value="P:S-methylmethionine cycle"/>
    <property type="evidence" value="ECO:0007669"/>
    <property type="project" value="TreeGrafter"/>
</dbReference>
<dbReference type="OrthoDB" id="261426at2759"/>
<dbReference type="Gene3D" id="3.20.20.330">
    <property type="entry name" value="Homocysteine-binding-like domain"/>
    <property type="match status" value="1"/>
</dbReference>
<dbReference type="InterPro" id="IPR036589">
    <property type="entry name" value="HCY_dom_sf"/>
</dbReference>
<dbReference type="FunCoup" id="A0A1Q3D1V6">
    <property type="interactions" value="311"/>
</dbReference>
<dbReference type="GO" id="GO:0046872">
    <property type="term" value="F:metal ion binding"/>
    <property type="evidence" value="ECO:0007669"/>
    <property type="project" value="UniProtKB-KW"/>
</dbReference>
<dbReference type="FunFam" id="3.20.20.330:FF:000002">
    <property type="entry name" value="Homocysteine S-methyltransferase"/>
    <property type="match status" value="1"/>
</dbReference>
<feature type="non-terminal residue" evidence="7">
    <location>
        <position position="1"/>
    </location>
</feature>
<comment type="caution">
    <text evidence="5">Lacks conserved residue(s) required for the propagation of feature annotation.</text>
</comment>
<keyword evidence="4" id="KW-0862">Zinc</keyword>
<keyword evidence="8" id="KW-1185">Reference proteome</keyword>
<keyword evidence="2" id="KW-0808">Transferase</keyword>
<dbReference type="NCBIfam" id="NF007020">
    <property type="entry name" value="PRK09485.1"/>
    <property type="match status" value="1"/>
</dbReference>
<dbReference type="InterPro" id="IPR051486">
    <property type="entry name" value="Hcy_S-methyltransferase"/>
</dbReference>
<comment type="caution">
    <text evidence="7">The sequence shown here is derived from an EMBL/GenBank/DDBJ whole genome shotgun (WGS) entry which is preliminary data.</text>
</comment>
<evidence type="ECO:0000259" key="6">
    <source>
        <dbReference type="PROSITE" id="PS50970"/>
    </source>
</evidence>
<evidence type="ECO:0000256" key="2">
    <source>
        <dbReference type="ARBA" id="ARBA00022679"/>
    </source>
</evidence>
<feature type="domain" description="Hcy-binding" evidence="6">
    <location>
        <begin position="9"/>
        <end position="319"/>
    </location>
</feature>
<dbReference type="GO" id="GO:0032259">
    <property type="term" value="P:methylation"/>
    <property type="evidence" value="ECO:0007669"/>
    <property type="project" value="UniProtKB-KW"/>
</dbReference>
<keyword evidence="3" id="KW-0479">Metal-binding</keyword>
<dbReference type="InterPro" id="IPR003726">
    <property type="entry name" value="HCY_dom"/>
</dbReference>
<evidence type="ECO:0000256" key="1">
    <source>
        <dbReference type="ARBA" id="ARBA00022603"/>
    </source>
</evidence>
<gene>
    <name evidence="7" type="ORF">CFOL_v3_29926</name>
</gene>
<reference evidence="8" key="1">
    <citation type="submission" date="2016-04" db="EMBL/GenBank/DDBJ databases">
        <title>Cephalotus genome sequencing.</title>
        <authorList>
            <person name="Fukushima K."/>
            <person name="Hasebe M."/>
            <person name="Fang X."/>
        </authorList>
    </citation>
    <scope>NUCLEOTIDE SEQUENCE [LARGE SCALE GENOMIC DNA]</scope>
    <source>
        <strain evidence="8">cv. St1</strain>
    </source>
</reference>
<dbReference type="GO" id="GO:0009086">
    <property type="term" value="P:methionine biosynthetic process"/>
    <property type="evidence" value="ECO:0007669"/>
    <property type="project" value="TreeGrafter"/>
</dbReference>
<proteinExistence type="predicted"/>
<dbReference type="STRING" id="3775.A0A1Q3D1V6"/>
<dbReference type="Proteomes" id="UP000187406">
    <property type="component" value="Unassembled WGS sequence"/>
</dbReference>
<keyword evidence="1" id="KW-0489">Methyltransferase</keyword>
<dbReference type="EMBL" id="BDDD01003927">
    <property type="protein sequence ID" value="GAV86496.1"/>
    <property type="molecule type" value="Genomic_DNA"/>
</dbReference>
<dbReference type="PROSITE" id="PS50970">
    <property type="entry name" value="HCY"/>
    <property type="match status" value="1"/>
</dbReference>
<accession>A0A1Q3D1V6</accession>
<name>A0A1Q3D1V6_CEPFO</name>
<dbReference type="InParanoid" id="A0A1Q3D1V6"/>
<dbReference type="AlphaFoldDB" id="A0A1Q3D1V6"/>
<dbReference type="GO" id="GO:0008898">
    <property type="term" value="F:S-adenosylmethionine-homocysteine S-methyltransferase activity"/>
    <property type="evidence" value="ECO:0007669"/>
    <property type="project" value="TreeGrafter"/>
</dbReference>